<organism evidence="4 5">
    <name type="scientific">Catenulispora acidiphila (strain DSM 44928 / JCM 14897 / NBRC 102108 / NRRL B-24433 / ID139908)</name>
    <dbReference type="NCBI Taxonomy" id="479433"/>
    <lineage>
        <taxon>Bacteria</taxon>
        <taxon>Bacillati</taxon>
        <taxon>Actinomycetota</taxon>
        <taxon>Actinomycetes</taxon>
        <taxon>Catenulisporales</taxon>
        <taxon>Catenulisporaceae</taxon>
        <taxon>Catenulispora</taxon>
    </lineage>
</organism>
<keyword evidence="2" id="KW-1133">Transmembrane helix</keyword>
<name>C7Q1Y7_CATAD</name>
<feature type="compositionally biased region" description="Polar residues" evidence="1">
    <location>
        <begin position="383"/>
        <end position="392"/>
    </location>
</feature>
<feature type="transmembrane region" description="Helical" evidence="2">
    <location>
        <begin position="129"/>
        <end position="155"/>
    </location>
</feature>
<dbReference type="InterPro" id="IPR045782">
    <property type="entry name" value="TrbL_3"/>
</dbReference>
<feature type="compositionally biased region" description="Pro residues" evidence="1">
    <location>
        <begin position="536"/>
        <end position="551"/>
    </location>
</feature>
<feature type="signal peptide" evidence="3">
    <location>
        <begin position="1"/>
        <end position="25"/>
    </location>
</feature>
<dbReference type="Proteomes" id="UP000000851">
    <property type="component" value="Chromosome"/>
</dbReference>
<feature type="transmembrane region" description="Helical" evidence="2">
    <location>
        <begin position="329"/>
        <end position="350"/>
    </location>
</feature>
<keyword evidence="2" id="KW-0812">Transmembrane</keyword>
<evidence type="ECO:0000256" key="3">
    <source>
        <dbReference type="SAM" id="SignalP"/>
    </source>
</evidence>
<evidence type="ECO:0008006" key="6">
    <source>
        <dbReference type="Google" id="ProtNLM"/>
    </source>
</evidence>
<dbReference type="KEGG" id="cai:Caci_6847"/>
<keyword evidence="2" id="KW-0472">Membrane</keyword>
<dbReference type="eggNOG" id="COG3087">
    <property type="taxonomic scope" value="Bacteria"/>
</dbReference>
<evidence type="ECO:0000313" key="5">
    <source>
        <dbReference type="Proteomes" id="UP000000851"/>
    </source>
</evidence>
<accession>C7Q1Y7</accession>
<keyword evidence="3" id="KW-0732">Signal</keyword>
<protein>
    <recommendedName>
        <fullName evidence="6">Integral membrane protein</fullName>
    </recommendedName>
</protein>
<keyword evidence="5" id="KW-1185">Reference proteome</keyword>
<dbReference type="HOGENOM" id="CLU_037208_0_0_11"/>
<dbReference type="AlphaFoldDB" id="C7Q1Y7"/>
<evidence type="ECO:0000256" key="1">
    <source>
        <dbReference type="SAM" id="MobiDB-lite"/>
    </source>
</evidence>
<reference evidence="4 5" key="1">
    <citation type="journal article" date="2009" name="Stand. Genomic Sci.">
        <title>Complete genome sequence of Catenulispora acidiphila type strain (ID 139908).</title>
        <authorList>
            <person name="Copeland A."/>
            <person name="Lapidus A."/>
            <person name="Glavina Del Rio T."/>
            <person name="Nolan M."/>
            <person name="Lucas S."/>
            <person name="Chen F."/>
            <person name="Tice H."/>
            <person name="Cheng J.F."/>
            <person name="Bruce D."/>
            <person name="Goodwin L."/>
            <person name="Pitluck S."/>
            <person name="Mikhailova N."/>
            <person name="Pati A."/>
            <person name="Ivanova N."/>
            <person name="Mavromatis K."/>
            <person name="Chen A."/>
            <person name="Palaniappan K."/>
            <person name="Chain P."/>
            <person name="Land M."/>
            <person name="Hauser L."/>
            <person name="Chang Y.J."/>
            <person name="Jeffries C.D."/>
            <person name="Chertkov O."/>
            <person name="Brettin T."/>
            <person name="Detter J.C."/>
            <person name="Han C."/>
            <person name="Ali Z."/>
            <person name="Tindall B.J."/>
            <person name="Goker M."/>
            <person name="Bristow J."/>
            <person name="Eisen J.A."/>
            <person name="Markowitz V."/>
            <person name="Hugenholtz P."/>
            <person name="Kyrpides N.C."/>
            <person name="Klenk H.P."/>
        </authorList>
    </citation>
    <scope>NUCLEOTIDE SEQUENCE [LARGE SCALE GENOMIC DNA]</scope>
    <source>
        <strain evidence="5">DSM 44928 / JCM 14897 / NBRC 102108 / NRRL B-24433 / ID139908</strain>
    </source>
</reference>
<gene>
    <name evidence="4" type="ordered locus">Caci_6847</name>
</gene>
<feature type="transmembrane region" description="Helical" evidence="2">
    <location>
        <begin position="254"/>
        <end position="274"/>
    </location>
</feature>
<sequence precursor="true">MHSRSCHARQVLLLAGMAVALVVVAANTAAADPAGPGSPASPTPQPVPPGIYGPLIGGGQMAPPPMVGPGLAPANGSDPSWWDVPGQIEKAIDAWFGNLVKSALQPVLRLIGSTLLSSPDVSDGRIAQVWTGVLILANTVYVLFVLAAAVIVMGHETVQTRHSIKEIAPRLVIGMVASNASLWAISQSASLGNTLAAALMTGQLSAEGIGSRLTSIIVDEIFLPSGVTQLFLVLLGGAIAVMGLVLLVTCLLRAAILLVLTAGAPLAFACHALPQTEGLARLWWRAVIGCLATQVLQALVLITCCQVFFDPNADTLLGLPSGGGLVDLLLALVLMFILIKIPIWVTRIVLGRRPLGATLAGRLAKSYLLYRGFGLARDHLSRRPTTQRTSGVWHNRNRPGPPLPGSALMPSRGPRPGSGSGPGGWRPAPDTVTATATVVPDASAPPAEAPRTARPHGPAPRTPLGPVRKPLALPPGRSTRLDRLQQEQLNTPSTPRGRQYGLFGPIEKEPGPPTPRPVPAKSEPRPGSALKHEPAFPNPSPRKRTPNPPTILPLAPVFLPPTAKEPRRRGGATSAADEKS</sequence>
<evidence type="ECO:0000313" key="4">
    <source>
        <dbReference type="EMBL" id="ACU75688.1"/>
    </source>
</evidence>
<feature type="transmembrane region" description="Helical" evidence="2">
    <location>
        <begin position="221"/>
        <end position="248"/>
    </location>
</feature>
<proteinExistence type="predicted"/>
<feature type="transmembrane region" description="Helical" evidence="2">
    <location>
        <begin position="286"/>
        <end position="309"/>
    </location>
</feature>
<feature type="chain" id="PRO_5039618860" description="Integral membrane protein" evidence="3">
    <location>
        <begin position="26"/>
        <end position="580"/>
    </location>
</feature>
<dbReference type="EMBL" id="CP001700">
    <property type="protein sequence ID" value="ACU75688.1"/>
    <property type="molecule type" value="Genomic_DNA"/>
</dbReference>
<feature type="compositionally biased region" description="Polar residues" evidence="1">
    <location>
        <begin position="486"/>
        <end position="496"/>
    </location>
</feature>
<feature type="region of interest" description="Disordered" evidence="1">
    <location>
        <begin position="380"/>
        <end position="580"/>
    </location>
</feature>
<dbReference type="Pfam" id="PF19590">
    <property type="entry name" value="TrbL_3"/>
    <property type="match status" value="1"/>
</dbReference>
<feature type="compositionally biased region" description="Low complexity" evidence="1">
    <location>
        <begin position="425"/>
        <end position="452"/>
    </location>
</feature>
<evidence type="ECO:0000256" key="2">
    <source>
        <dbReference type="SAM" id="Phobius"/>
    </source>
</evidence>
<dbReference type="STRING" id="479433.Caci_6847"/>
<dbReference type="InParanoid" id="C7Q1Y7"/>